<evidence type="ECO:0000313" key="3">
    <source>
        <dbReference type="Proteomes" id="UP001158598"/>
    </source>
</evidence>
<dbReference type="PANTHER" id="PTHR32309:SF13">
    <property type="entry name" value="FERRIC ENTEROBACTIN TRANSPORT PROTEIN FEPE"/>
    <property type="match status" value="1"/>
</dbReference>
<dbReference type="InterPro" id="IPR050445">
    <property type="entry name" value="Bact_polysacc_biosynth/exp"/>
</dbReference>
<dbReference type="PANTHER" id="PTHR32309">
    <property type="entry name" value="TYROSINE-PROTEIN KINASE"/>
    <property type="match status" value="1"/>
</dbReference>
<reference evidence="2" key="1">
    <citation type="submission" date="2023-03" db="EMBL/GenBank/DDBJ databases">
        <authorList>
            <person name="Pearce D."/>
        </authorList>
    </citation>
    <scope>NUCLEOTIDE SEQUENCE</scope>
    <source>
        <strain evidence="2">Mc</strain>
    </source>
</reference>
<dbReference type="GO" id="GO:0005886">
    <property type="term" value="C:plasma membrane"/>
    <property type="evidence" value="ECO:0007669"/>
    <property type="project" value="TreeGrafter"/>
</dbReference>
<feature type="transmembrane region" description="Helical" evidence="1">
    <location>
        <begin position="31"/>
        <end position="48"/>
    </location>
</feature>
<organism evidence="2 3">
    <name type="scientific">Methylococcus capsulatus</name>
    <dbReference type="NCBI Taxonomy" id="414"/>
    <lineage>
        <taxon>Bacteria</taxon>
        <taxon>Pseudomonadati</taxon>
        <taxon>Pseudomonadota</taxon>
        <taxon>Gammaproteobacteria</taxon>
        <taxon>Methylococcales</taxon>
        <taxon>Methylococcaceae</taxon>
        <taxon>Methylococcus</taxon>
    </lineage>
</organism>
<keyword evidence="1" id="KW-0812">Transmembrane</keyword>
<dbReference type="AlphaFoldDB" id="A0AA35V6Y8"/>
<sequence>MNATAPGTPPNPPQSTGTLMPLVSFRRHRRIALMVMAVVVVFGAGFAWVKGKAVYSATAVLYVAPHFVNILKESKELDIPAYDQFIEHQALTVPRYDILLESLAKLGDRRYVWQKKKESDRRAAERLQAALEVKPVKDSYLITVTLESTTPDHLDELVNTIVDTYLEKSRESDSFFARNVRLTSLRERRGQIQGEIDAKLARRTEIAQELSVTTFSEQLASPYDKLLIESQNALAMAQRNRLASEAALALFEDRKSGQDAIAAAAFDTIQKDPGLISLKGSLYKRRSELLQQASGLDPRHPLKIQIDREFKEIDEELNRTVAKLTEQVAKSFIDQRKADVKRDRQIEQELSLQLESFRQKASWFAALYNEALSLSDEIERSRKQLDMIDERIEFFELESRAPGFVRVETYARPPELPVKGGRKKLFAVVLVLALALGAATPVGLDMLDQRIRTTGQVAKIIGHRPVAWFVEHHGSPDLKRMSADQLRRLAIAVNREREMHGSRLVSLTSVKPEAGVTDLALDLAAELGVLGVPTVVVEADPLKPDPRYRGGSAQPGLADLLAGSGEVTAAVVPAAGGLPARLGTGTAPGRQLFAYPALRRCLDELKAAYDLVLIDAPPLLLSADAEYLVEIADVTLLLVGAGQVKPGELRRAAGILEKIDPKAVGFVVTRLEVYRGGGYYAKLAEEFALAASHENGQKHTSRRLEG</sequence>
<keyword evidence="1" id="KW-0472">Membrane</keyword>
<evidence type="ECO:0000313" key="2">
    <source>
        <dbReference type="EMBL" id="CAI8887419.1"/>
    </source>
</evidence>
<feature type="transmembrane region" description="Helical" evidence="1">
    <location>
        <begin position="425"/>
        <end position="444"/>
    </location>
</feature>
<dbReference type="RefSeq" id="WP_218797692.1">
    <property type="nucleotide sequence ID" value="NZ_CP079096.1"/>
</dbReference>
<dbReference type="EMBL" id="OX458332">
    <property type="protein sequence ID" value="CAI8887419.1"/>
    <property type="molecule type" value="Genomic_DNA"/>
</dbReference>
<dbReference type="Proteomes" id="UP001158598">
    <property type="component" value="Chromosome"/>
</dbReference>
<dbReference type="GO" id="GO:0004713">
    <property type="term" value="F:protein tyrosine kinase activity"/>
    <property type="evidence" value="ECO:0007669"/>
    <property type="project" value="TreeGrafter"/>
</dbReference>
<keyword evidence="1" id="KW-1133">Transmembrane helix</keyword>
<name>A0AA35V6Y8_METCP</name>
<accession>A0AA35V6Y8</accession>
<gene>
    <name evidence="2" type="ORF">MCNOR_3189</name>
</gene>
<proteinExistence type="predicted"/>
<evidence type="ECO:0000256" key="1">
    <source>
        <dbReference type="SAM" id="Phobius"/>
    </source>
</evidence>
<protein>
    <submittedName>
        <fullName evidence="2">Chain length determinant protein</fullName>
    </submittedName>
</protein>